<feature type="domain" description="Outer membrane protein beta-barrel" evidence="3">
    <location>
        <begin position="32"/>
        <end position="181"/>
    </location>
</feature>
<dbReference type="Gene3D" id="2.40.160.20">
    <property type="match status" value="1"/>
</dbReference>
<protein>
    <recommendedName>
        <fullName evidence="3">Outer membrane protein beta-barrel domain-containing protein</fullName>
    </recommendedName>
</protein>
<keyword evidence="5" id="KW-1185">Reference proteome</keyword>
<feature type="chain" id="PRO_5003071177" description="Outer membrane protein beta-barrel domain-containing protein" evidence="2">
    <location>
        <begin position="42"/>
        <end position="198"/>
    </location>
</feature>
<keyword evidence="1 2" id="KW-0732">Signal</keyword>
<dbReference type="Proteomes" id="UP000000927">
    <property type="component" value="Chromosome"/>
</dbReference>
<dbReference type="eggNOG" id="ENOG5033CUM">
    <property type="taxonomic scope" value="Bacteria"/>
</dbReference>
<feature type="signal peptide" evidence="2">
    <location>
        <begin position="1"/>
        <end position="41"/>
    </location>
</feature>
<evidence type="ECO:0000259" key="3">
    <source>
        <dbReference type="Pfam" id="PF13505"/>
    </source>
</evidence>
<evidence type="ECO:0000313" key="4">
    <source>
        <dbReference type="EMBL" id="ADE81413.1"/>
    </source>
</evidence>
<gene>
    <name evidence="4" type="ordered locus">PRU_2727</name>
</gene>
<dbReference type="InterPro" id="IPR027385">
    <property type="entry name" value="Beta-barrel_OMP"/>
</dbReference>
<dbReference type="SUPFAM" id="SSF56925">
    <property type="entry name" value="OMPA-like"/>
    <property type="match status" value="1"/>
</dbReference>
<evidence type="ECO:0000313" key="5">
    <source>
        <dbReference type="Proteomes" id="UP000000927"/>
    </source>
</evidence>
<evidence type="ECO:0000256" key="2">
    <source>
        <dbReference type="SAM" id="SignalP"/>
    </source>
</evidence>
<dbReference type="EMBL" id="CP002006">
    <property type="protein sequence ID" value="ADE81413.1"/>
    <property type="molecule type" value="Genomic_DNA"/>
</dbReference>
<dbReference type="InterPro" id="IPR011250">
    <property type="entry name" value="OMP/PagP_B-barrel"/>
</dbReference>
<proteinExistence type="predicted"/>
<dbReference type="KEGG" id="pru:PRU_2727"/>
<dbReference type="Pfam" id="PF13505">
    <property type="entry name" value="OMP_b-brl"/>
    <property type="match status" value="1"/>
</dbReference>
<organism evidence="4 5">
    <name type="scientific">Xylanibacter ruminicola (strain ATCC 19189 / DSM 19721 / CIP 105475 / JCM 8958 / 23)</name>
    <name type="common">Prevotella ruminicola</name>
    <dbReference type="NCBI Taxonomy" id="264731"/>
    <lineage>
        <taxon>Bacteria</taxon>
        <taxon>Pseudomonadati</taxon>
        <taxon>Bacteroidota</taxon>
        <taxon>Bacteroidia</taxon>
        <taxon>Bacteroidales</taxon>
        <taxon>Prevotellaceae</taxon>
        <taxon>Xylanibacter</taxon>
    </lineage>
</organism>
<accession>D5EY12</accession>
<sequence>MSIFQLIVVPLHVNLQTNKIKMKKLQLVLCMALMAVMPSRAQQSVAPFEFEVKAGTNLPLDSESGISNKLGVNLGLESRWNLKRLPMDVGAELYIGSAVRHAEDDKSLSNRTISLAILSDYQINRGSKVSPFIGLGLGVANCQQIKGSLGDEGTTLCIIPRAGVEFARHLRLTLDAHISKKYYSHVGLTIGYSFHSKK</sequence>
<dbReference type="AlphaFoldDB" id="D5EY12"/>
<name>D5EY12_XYLR2</name>
<evidence type="ECO:0000256" key="1">
    <source>
        <dbReference type="ARBA" id="ARBA00022729"/>
    </source>
</evidence>
<dbReference type="HOGENOM" id="CLU_1420324_0_0_10"/>
<reference evidence="4 5" key="1">
    <citation type="journal article" date="2010" name="Microb. Ecol.">
        <title>Comparative genome analysis of Prevotella ruminicola and Prevotella bryantii: insights into their environmental niche.</title>
        <authorList>
            <consortium name="North American Consortium for Rumen Bacteria"/>
            <person name="Purushe J."/>
            <person name="Fouts D.E."/>
            <person name="Morrison M."/>
            <person name="White B.A."/>
            <person name="Mackie R.I."/>
            <person name="Coutinho P.M."/>
            <person name="Henrissat B."/>
            <person name="Nelson K.E."/>
        </authorList>
    </citation>
    <scope>NUCLEOTIDE SEQUENCE [LARGE SCALE GENOMIC DNA]</scope>
    <source>
        <strain evidence="5">ATCC 19189 / JCM 8958 / 23</strain>
    </source>
</reference>